<dbReference type="InterPro" id="IPR025558">
    <property type="entry name" value="DUF4283"/>
</dbReference>
<reference evidence="2 3" key="1">
    <citation type="journal article" date="2006" name="Science">
        <title>The genome of black cottonwood, Populus trichocarpa (Torr. &amp; Gray).</title>
        <authorList>
            <person name="Tuskan G.A."/>
            <person name="Difazio S."/>
            <person name="Jansson S."/>
            <person name="Bohlmann J."/>
            <person name="Grigoriev I."/>
            <person name="Hellsten U."/>
            <person name="Putnam N."/>
            <person name="Ralph S."/>
            <person name="Rombauts S."/>
            <person name="Salamov A."/>
            <person name="Schein J."/>
            <person name="Sterck L."/>
            <person name="Aerts A."/>
            <person name="Bhalerao R.R."/>
            <person name="Bhalerao R.P."/>
            <person name="Blaudez D."/>
            <person name="Boerjan W."/>
            <person name="Brun A."/>
            <person name="Brunner A."/>
            <person name="Busov V."/>
            <person name="Campbell M."/>
            <person name="Carlson J."/>
            <person name="Chalot M."/>
            <person name="Chapman J."/>
            <person name="Chen G.L."/>
            <person name="Cooper D."/>
            <person name="Coutinho P.M."/>
            <person name="Couturier J."/>
            <person name="Covert S."/>
            <person name="Cronk Q."/>
            <person name="Cunningham R."/>
            <person name="Davis J."/>
            <person name="Degroeve S."/>
            <person name="Dejardin A."/>
            <person name="Depamphilis C."/>
            <person name="Detter J."/>
            <person name="Dirks B."/>
            <person name="Dubchak I."/>
            <person name="Duplessis S."/>
            <person name="Ehlting J."/>
            <person name="Ellis B."/>
            <person name="Gendler K."/>
            <person name="Goodstein D."/>
            <person name="Gribskov M."/>
            <person name="Grimwood J."/>
            <person name="Groover A."/>
            <person name="Gunter L."/>
            <person name="Hamberger B."/>
            <person name="Heinze B."/>
            <person name="Helariutta Y."/>
            <person name="Henrissat B."/>
            <person name="Holligan D."/>
            <person name="Holt R."/>
            <person name="Huang W."/>
            <person name="Islam-Faridi N."/>
            <person name="Jones S."/>
            <person name="Jones-Rhoades M."/>
            <person name="Jorgensen R."/>
            <person name="Joshi C."/>
            <person name="Kangasjarvi J."/>
            <person name="Karlsson J."/>
            <person name="Kelleher C."/>
            <person name="Kirkpatrick R."/>
            <person name="Kirst M."/>
            <person name="Kohler A."/>
            <person name="Kalluri U."/>
            <person name="Larimer F."/>
            <person name="Leebens-Mack J."/>
            <person name="Leple J.C."/>
            <person name="Locascio P."/>
            <person name="Lou Y."/>
            <person name="Lucas S."/>
            <person name="Martin F."/>
            <person name="Montanini B."/>
            <person name="Napoli C."/>
            <person name="Nelson D.R."/>
            <person name="Nelson C."/>
            <person name="Nieminen K."/>
            <person name="Nilsson O."/>
            <person name="Pereda V."/>
            <person name="Peter G."/>
            <person name="Philippe R."/>
            <person name="Pilate G."/>
            <person name="Poliakov A."/>
            <person name="Razumovskaya J."/>
            <person name="Richardson P."/>
            <person name="Rinaldi C."/>
            <person name="Ritland K."/>
            <person name="Rouze P."/>
            <person name="Ryaboy D."/>
            <person name="Schmutz J."/>
            <person name="Schrader J."/>
            <person name="Segerman B."/>
            <person name="Shin H."/>
            <person name="Siddiqui A."/>
            <person name="Sterky F."/>
            <person name="Terry A."/>
            <person name="Tsai C.J."/>
            <person name="Uberbacher E."/>
            <person name="Unneberg P."/>
            <person name="Vahala J."/>
            <person name="Wall K."/>
            <person name="Wessler S."/>
            <person name="Yang G."/>
            <person name="Yin T."/>
            <person name="Douglas C."/>
            <person name="Marra M."/>
            <person name="Sandberg G."/>
            <person name="Van de Peer Y."/>
            <person name="Rokhsar D."/>
        </authorList>
    </citation>
    <scope>NUCLEOTIDE SEQUENCE [LARGE SCALE GENOMIC DNA]</scope>
    <source>
        <strain evidence="3">cv. Nisqually</strain>
    </source>
</reference>
<dbReference type="AlphaFoldDB" id="A0A2K1WWW2"/>
<accession>A0A2K1WWW2</accession>
<dbReference type="PANTHER" id="PTHR31286:SF168">
    <property type="entry name" value="DUF4283 DOMAIN-CONTAINING PROTEIN"/>
    <property type="match status" value="1"/>
</dbReference>
<gene>
    <name evidence="2" type="ORF">POPTR_018G066000</name>
</gene>
<dbReference type="PANTHER" id="PTHR31286">
    <property type="entry name" value="GLYCINE-RICH CELL WALL STRUCTURAL PROTEIN 1.8-LIKE"/>
    <property type="match status" value="1"/>
</dbReference>
<dbReference type="EMBL" id="CM009307">
    <property type="protein sequence ID" value="PNS93020.1"/>
    <property type="molecule type" value="Genomic_DNA"/>
</dbReference>
<keyword evidence="3" id="KW-1185">Reference proteome</keyword>
<protein>
    <recommendedName>
        <fullName evidence="1">DUF4283 domain-containing protein</fullName>
    </recommendedName>
</protein>
<dbReference type="Proteomes" id="UP000006729">
    <property type="component" value="Chromosome 18"/>
</dbReference>
<evidence type="ECO:0000259" key="1">
    <source>
        <dbReference type="Pfam" id="PF14111"/>
    </source>
</evidence>
<sequence length="278" mass="30327">MLAGTLGSPALHSDAMVALHDGVQDANALAGYGGLVLSHSHSPYLSPVLGPEKSLSMVRVPEDSPAITAGPFRSSSPLLVEDNDAVETRSPVGRVSSGFVCGKTPGYTVLGKFMAIIWKCNVTLNLYDSGWLVFRFSSKADMVKVLYNGPYSIQGKPLVLKPMPTFSYFSKPDMSFAPIWVHFPNLPLECWSSSCFKIVKAIGNPLRCDDHTNTMSRLSFSRVMIEVDLSADLIRSINISLPNGTSFEQRVIYEYLPQFCTQCRLTGAMLALIIAPVQ</sequence>
<name>A0A2K1WWW2_POPTR</name>
<proteinExistence type="predicted"/>
<dbReference type="Pfam" id="PF14111">
    <property type="entry name" value="DUF4283"/>
    <property type="match status" value="1"/>
</dbReference>
<organism evidence="2 3">
    <name type="scientific">Populus trichocarpa</name>
    <name type="common">Western balsam poplar</name>
    <name type="synonym">Populus balsamifera subsp. trichocarpa</name>
    <dbReference type="NCBI Taxonomy" id="3694"/>
    <lineage>
        <taxon>Eukaryota</taxon>
        <taxon>Viridiplantae</taxon>
        <taxon>Streptophyta</taxon>
        <taxon>Embryophyta</taxon>
        <taxon>Tracheophyta</taxon>
        <taxon>Spermatophyta</taxon>
        <taxon>Magnoliopsida</taxon>
        <taxon>eudicotyledons</taxon>
        <taxon>Gunneridae</taxon>
        <taxon>Pentapetalae</taxon>
        <taxon>rosids</taxon>
        <taxon>fabids</taxon>
        <taxon>Malpighiales</taxon>
        <taxon>Salicaceae</taxon>
        <taxon>Saliceae</taxon>
        <taxon>Populus</taxon>
    </lineage>
</organism>
<dbReference type="InParanoid" id="A0A2K1WWW2"/>
<evidence type="ECO:0000313" key="3">
    <source>
        <dbReference type="Proteomes" id="UP000006729"/>
    </source>
</evidence>
<feature type="domain" description="DUF4283" evidence="1">
    <location>
        <begin position="93"/>
        <end position="165"/>
    </location>
</feature>
<evidence type="ECO:0000313" key="2">
    <source>
        <dbReference type="EMBL" id="PNS93020.1"/>
    </source>
</evidence>
<dbReference type="InterPro" id="IPR040256">
    <property type="entry name" value="At4g02000-like"/>
</dbReference>